<proteinExistence type="predicted"/>
<evidence type="ECO:0000259" key="6">
    <source>
        <dbReference type="Pfam" id="PF13844"/>
    </source>
</evidence>
<reference evidence="8" key="1">
    <citation type="submission" date="2022-01" db="EMBL/GenBank/DDBJ databases">
        <title>Lysobacter chinensis sp. nov., a bacterium isolated from cow dung compost.</title>
        <authorList>
            <person name="Zhou L.Y."/>
        </authorList>
    </citation>
    <scope>NUCLEOTIDE SEQUENCE [LARGE SCALE GENOMIC DNA]</scope>
    <source>
        <strain evidence="8">TLK-CK17</strain>
    </source>
</reference>
<protein>
    <recommendedName>
        <fullName evidence="6">O-GlcNAc transferase C-terminal domain-containing protein</fullName>
    </recommendedName>
</protein>
<evidence type="ECO:0000256" key="5">
    <source>
        <dbReference type="ARBA" id="ARBA00022803"/>
    </source>
</evidence>
<reference evidence="7 8" key="3">
    <citation type="submission" date="2022-01" db="EMBL/GenBank/DDBJ databases">
        <authorList>
            <person name="Zhou L.Y."/>
        </authorList>
    </citation>
    <scope>NUCLEOTIDE SEQUENCE [LARGE SCALE GENOMIC DNA]</scope>
    <source>
        <strain evidence="7 8">TLK-CK17</strain>
    </source>
</reference>
<comment type="pathway">
    <text evidence="1">Protein modification; protein glycosylation.</text>
</comment>
<dbReference type="EMBL" id="JAKJPO010000009">
    <property type="protein sequence ID" value="MCF7222870.1"/>
    <property type="molecule type" value="Genomic_DNA"/>
</dbReference>
<evidence type="ECO:0000256" key="3">
    <source>
        <dbReference type="ARBA" id="ARBA00022679"/>
    </source>
</evidence>
<dbReference type="Gene3D" id="3.40.50.2000">
    <property type="entry name" value="Glycogen Phosphorylase B"/>
    <property type="match status" value="1"/>
</dbReference>
<evidence type="ECO:0000313" key="7">
    <source>
        <dbReference type="EMBL" id="MCF7222870.1"/>
    </source>
</evidence>
<evidence type="ECO:0000256" key="1">
    <source>
        <dbReference type="ARBA" id="ARBA00004922"/>
    </source>
</evidence>
<dbReference type="Gene3D" id="1.25.40.10">
    <property type="entry name" value="Tetratricopeptide repeat domain"/>
    <property type="match status" value="1"/>
</dbReference>
<reference evidence="7 8" key="2">
    <citation type="submission" date="2022-01" db="EMBL/GenBank/DDBJ databases">
        <title>Lysobacter chinensis sp. nov., a bacterium isolated from cow dung compost.</title>
        <authorList>
            <person name="Liu Y."/>
        </authorList>
    </citation>
    <scope>NUCLEOTIDE SEQUENCE [LARGE SCALE GENOMIC DNA]</scope>
    <source>
        <strain evidence="7 8">TLK-CK17</strain>
    </source>
</reference>
<evidence type="ECO:0000256" key="4">
    <source>
        <dbReference type="ARBA" id="ARBA00022737"/>
    </source>
</evidence>
<dbReference type="SUPFAM" id="SSF48452">
    <property type="entry name" value="TPR-like"/>
    <property type="match status" value="1"/>
</dbReference>
<keyword evidence="2" id="KW-0328">Glycosyltransferase</keyword>
<comment type="caution">
    <text evidence="7">The sequence shown here is derived from an EMBL/GenBank/DDBJ whole genome shotgun (WGS) entry which is preliminary data.</text>
</comment>
<dbReference type="RefSeq" id="WP_237055832.1">
    <property type="nucleotide sequence ID" value="NZ_JAKJPO010000009.1"/>
</dbReference>
<dbReference type="Gene3D" id="3.40.50.11380">
    <property type="match status" value="1"/>
</dbReference>
<keyword evidence="5" id="KW-0802">TPR repeat</keyword>
<accession>A0ABS9HX07</accession>
<dbReference type="InterPro" id="IPR029489">
    <property type="entry name" value="OGT/SEC/SPY_C"/>
</dbReference>
<dbReference type="PANTHER" id="PTHR44835">
    <property type="entry name" value="UDP-N-ACETYLGLUCOSAMINE--PEPTIDE N-ACETYLGLUCOSAMINYLTRANSFERASE SPINDLY-RELATED"/>
    <property type="match status" value="1"/>
</dbReference>
<keyword evidence="8" id="KW-1185">Reference proteome</keyword>
<dbReference type="InterPro" id="IPR051939">
    <property type="entry name" value="Glycosyltr_41/O-GlcNAc_trsf"/>
</dbReference>
<gene>
    <name evidence="7" type="ORF">L3V18_13920</name>
</gene>
<keyword evidence="4" id="KW-0677">Repeat</keyword>
<sequence>MDAQTVEQAHTLLRRGDVAGAIGRLQAALGATPPQPQSLKLLARLALREQQSALAGRALEQALAALPDDAEIHALLAAAARIAGDADALVTAARRALALDAGEPLAAALLTETLRDRLQLGEALAVADACLARRPQDWGTRLARADALQFAGEAESAAADARQTLEHAPSLQAITFACQSLLYLDEHAPDERARDERTSDERSQGGLVPDEIVRAQTYPSGPGAMPAAAVLARHCELASRVPALRLPPPTMSGWRPGQRPLRVALLSADLRRHPVGLFVEPLLAGWDRRRIAPICYSDGRPDATTARLRGLCPQWRDLHGLPDEAVARQLRDDGVDILLDLGGHTHGSRPRLLASRCVAVQLGWLGYLFDTGYASCDGVIGDAATLPDGTASARRPWRLPGSLLCLPPMQDAPQVTARPSAAAPTFGSFSHLAKLSPHTVALWARVLDAVPGSRLLLCALGLADASIRERIRARFTAAGLDPARLELRPPVLDPHAFLSQYGDVDIALDPLPFNGGTTTLQALWQGVPVITLPGERMAARTGLSILGTAGLGSGPGSLVARDADDYVRLAADLAADGDRRVRLRGSMRARLLDSGLADGRRFADGFATLLESAAATG</sequence>
<evidence type="ECO:0000256" key="2">
    <source>
        <dbReference type="ARBA" id="ARBA00022676"/>
    </source>
</evidence>
<dbReference type="Pfam" id="PF13844">
    <property type="entry name" value="Glyco_transf_41"/>
    <property type="match status" value="2"/>
</dbReference>
<dbReference type="PANTHER" id="PTHR44835:SF1">
    <property type="entry name" value="PROTEIN O-GLCNAC TRANSFERASE"/>
    <property type="match status" value="1"/>
</dbReference>
<organism evidence="7 8">
    <name type="scientific">Marilutibacter chinensis</name>
    <dbReference type="NCBI Taxonomy" id="2912247"/>
    <lineage>
        <taxon>Bacteria</taxon>
        <taxon>Pseudomonadati</taxon>
        <taxon>Pseudomonadota</taxon>
        <taxon>Gammaproteobacteria</taxon>
        <taxon>Lysobacterales</taxon>
        <taxon>Lysobacteraceae</taxon>
        <taxon>Marilutibacter</taxon>
    </lineage>
</organism>
<keyword evidence="3" id="KW-0808">Transferase</keyword>
<dbReference type="Proteomes" id="UP001430796">
    <property type="component" value="Unassembled WGS sequence"/>
</dbReference>
<name>A0ABS9HX07_9GAMM</name>
<feature type="domain" description="O-GlcNAc transferase C-terminal" evidence="6">
    <location>
        <begin position="257"/>
        <end position="388"/>
    </location>
</feature>
<feature type="domain" description="O-GlcNAc transferase C-terminal" evidence="6">
    <location>
        <begin position="424"/>
        <end position="603"/>
    </location>
</feature>
<dbReference type="InterPro" id="IPR011990">
    <property type="entry name" value="TPR-like_helical_dom_sf"/>
</dbReference>
<evidence type="ECO:0000313" key="8">
    <source>
        <dbReference type="Proteomes" id="UP001430796"/>
    </source>
</evidence>